<dbReference type="Proteomes" id="UP000026714">
    <property type="component" value="Unassembled WGS sequence"/>
</dbReference>
<keyword evidence="2" id="KW-1185">Reference proteome</keyword>
<protein>
    <submittedName>
        <fullName evidence="1">Uncharacterized protein</fullName>
    </submittedName>
</protein>
<comment type="caution">
    <text evidence="1">The sequence shown here is derived from an EMBL/GenBank/DDBJ whole genome shotgun (WGS) entry which is preliminary data.</text>
</comment>
<gene>
    <name evidence="1" type="ORF">X805_02290</name>
</gene>
<accession>A0A059KRY0</accession>
<dbReference type="AlphaFoldDB" id="A0A059KRY0"/>
<evidence type="ECO:0000313" key="2">
    <source>
        <dbReference type="Proteomes" id="UP000026714"/>
    </source>
</evidence>
<evidence type="ECO:0000313" key="1">
    <source>
        <dbReference type="EMBL" id="KDB54247.1"/>
    </source>
</evidence>
<reference evidence="1 2" key="1">
    <citation type="journal article" date="2014" name="FEMS Microbiol. Ecol.">
        <title>Sphaerotilus natans encrusted with nanoball-shaped Fe(III) oxide minerals formed by nitrate-reducing mixotrophic Fe(II) oxidation.</title>
        <authorList>
            <person name="Park S."/>
            <person name="Kim D.H."/>
            <person name="Lee J.H."/>
            <person name="Hur H.G."/>
        </authorList>
    </citation>
    <scope>NUCLEOTIDE SEQUENCE [LARGE SCALE GENOMIC DNA]</scope>
    <source>
        <strain evidence="1 2">DSM 6575</strain>
    </source>
</reference>
<organism evidence="1 2">
    <name type="scientific">Sphaerotilus natans subsp. natans DSM 6575</name>
    <dbReference type="NCBI Taxonomy" id="1286631"/>
    <lineage>
        <taxon>Bacteria</taxon>
        <taxon>Pseudomonadati</taxon>
        <taxon>Pseudomonadota</taxon>
        <taxon>Betaproteobacteria</taxon>
        <taxon>Burkholderiales</taxon>
        <taxon>Sphaerotilaceae</taxon>
        <taxon>Sphaerotilus</taxon>
    </lineage>
</organism>
<dbReference type="STRING" id="34103.SAMN05421778_102138"/>
<proteinExistence type="predicted"/>
<name>A0A059KRY0_9BURK</name>
<sequence length="182" mass="20252">MSMNMHHEKAAGRLEQEARQDGWIQRLELARQRRDHLEMARLLLAAADQAMAEAGADDETLEHAQWLLARTQRSVSATGSHAEGIRATAELLEAMARLLRMWVERDRPAAARLAIEQVRDTAFDLARRVERSEDLGLRCTLLLRTADVLERIGDAVDAQSLRARAFHRLGSALGGVDIALAA</sequence>
<dbReference type="EMBL" id="AZRA01000005">
    <property type="protein sequence ID" value="KDB54247.1"/>
    <property type="molecule type" value="Genomic_DNA"/>
</dbReference>